<comment type="caution">
    <text evidence="2">The sequence shown here is derived from an EMBL/GenBank/DDBJ whole genome shotgun (WGS) entry which is preliminary data.</text>
</comment>
<sequence length="316" mass="36020">MSDLPSELLLNILGNVSTNDLNRARLVDRRLSRMATRVRNTRARPRYSLVIYHSEEGDEVRIRMQRRWRNGGDTEALSSFNMHTFDLVDIDVIEIEGLTERTGSETAIQFINLATEMSSAFNSVSELRITNVILPNSSKVDLLKLFKVIVPLCTHVFVRDSLFPVSIPSDTISISNRLRTFKWTQSFADKGEKEMNEEVIRLISSKLAIECTTVELTDAESSSVVRLFQEWMSMAKPSLFTLSILNRTPEWQSQLLTECTRAGFTHFQGEFEHPGAGCAHIKVLTGRDSCQLLPVLDVPAKTRNMPHVMARWFRDR</sequence>
<evidence type="ECO:0000313" key="3">
    <source>
        <dbReference type="Proteomes" id="UP001328107"/>
    </source>
</evidence>
<organism evidence="2 3">
    <name type="scientific">Pristionchus mayeri</name>
    <dbReference type="NCBI Taxonomy" id="1317129"/>
    <lineage>
        <taxon>Eukaryota</taxon>
        <taxon>Metazoa</taxon>
        <taxon>Ecdysozoa</taxon>
        <taxon>Nematoda</taxon>
        <taxon>Chromadorea</taxon>
        <taxon>Rhabditida</taxon>
        <taxon>Rhabditina</taxon>
        <taxon>Diplogasteromorpha</taxon>
        <taxon>Diplogasteroidea</taxon>
        <taxon>Neodiplogasteridae</taxon>
        <taxon>Pristionchus</taxon>
    </lineage>
</organism>
<dbReference type="InterPro" id="IPR001810">
    <property type="entry name" value="F-box_dom"/>
</dbReference>
<dbReference type="SUPFAM" id="SSF81383">
    <property type="entry name" value="F-box domain"/>
    <property type="match status" value="1"/>
</dbReference>
<evidence type="ECO:0000313" key="2">
    <source>
        <dbReference type="EMBL" id="GMR60270.1"/>
    </source>
</evidence>
<dbReference type="AlphaFoldDB" id="A0AAN5IDP8"/>
<evidence type="ECO:0000259" key="1">
    <source>
        <dbReference type="PROSITE" id="PS50181"/>
    </source>
</evidence>
<dbReference type="CDD" id="cd09917">
    <property type="entry name" value="F-box_SF"/>
    <property type="match status" value="1"/>
</dbReference>
<name>A0AAN5IDP8_9BILA</name>
<accession>A0AAN5IDP8</accession>
<dbReference type="InterPro" id="IPR036047">
    <property type="entry name" value="F-box-like_dom_sf"/>
</dbReference>
<gene>
    <name evidence="2" type="ORF">PMAYCL1PPCAC_30465</name>
</gene>
<feature type="domain" description="F-box" evidence="1">
    <location>
        <begin position="1"/>
        <end position="46"/>
    </location>
</feature>
<reference evidence="3" key="1">
    <citation type="submission" date="2022-10" db="EMBL/GenBank/DDBJ databases">
        <title>Genome assembly of Pristionchus species.</title>
        <authorList>
            <person name="Yoshida K."/>
            <person name="Sommer R.J."/>
        </authorList>
    </citation>
    <scope>NUCLEOTIDE SEQUENCE [LARGE SCALE GENOMIC DNA]</scope>
    <source>
        <strain evidence="3">RS5460</strain>
    </source>
</reference>
<dbReference type="Pfam" id="PF12937">
    <property type="entry name" value="F-box-like"/>
    <property type="match status" value="1"/>
</dbReference>
<protein>
    <recommendedName>
        <fullName evidence="1">F-box domain-containing protein</fullName>
    </recommendedName>
</protein>
<keyword evidence="3" id="KW-1185">Reference proteome</keyword>
<dbReference type="Proteomes" id="UP001328107">
    <property type="component" value="Unassembled WGS sequence"/>
</dbReference>
<dbReference type="EMBL" id="BTRK01000006">
    <property type="protein sequence ID" value="GMR60270.1"/>
    <property type="molecule type" value="Genomic_DNA"/>
</dbReference>
<dbReference type="PROSITE" id="PS50181">
    <property type="entry name" value="FBOX"/>
    <property type="match status" value="1"/>
</dbReference>
<proteinExistence type="predicted"/>